<keyword evidence="3" id="KW-0804">Transcription</keyword>
<keyword evidence="7" id="KW-1185">Reference proteome</keyword>
<feature type="DNA-binding region" description="H-T-H motif" evidence="4">
    <location>
        <begin position="36"/>
        <end position="55"/>
    </location>
</feature>
<protein>
    <submittedName>
        <fullName evidence="6">TetR family transcriptional regulator</fullName>
    </submittedName>
</protein>
<evidence type="ECO:0000313" key="7">
    <source>
        <dbReference type="Proteomes" id="UP000295680"/>
    </source>
</evidence>
<evidence type="ECO:0000259" key="5">
    <source>
        <dbReference type="PROSITE" id="PS50977"/>
    </source>
</evidence>
<evidence type="ECO:0000256" key="4">
    <source>
        <dbReference type="PROSITE-ProRule" id="PRU00335"/>
    </source>
</evidence>
<dbReference type="Gene3D" id="1.10.357.10">
    <property type="entry name" value="Tetracycline Repressor, domain 2"/>
    <property type="match status" value="1"/>
</dbReference>
<feature type="domain" description="HTH tetR-type" evidence="5">
    <location>
        <begin position="14"/>
        <end position="73"/>
    </location>
</feature>
<dbReference type="InterPro" id="IPR009057">
    <property type="entry name" value="Homeodomain-like_sf"/>
</dbReference>
<evidence type="ECO:0000256" key="2">
    <source>
        <dbReference type="ARBA" id="ARBA00023125"/>
    </source>
</evidence>
<evidence type="ECO:0000256" key="3">
    <source>
        <dbReference type="ARBA" id="ARBA00023163"/>
    </source>
</evidence>
<comment type="caution">
    <text evidence="6">The sequence shown here is derived from an EMBL/GenBank/DDBJ whole genome shotgun (WGS) entry which is preliminary data.</text>
</comment>
<dbReference type="OrthoDB" id="9795011at2"/>
<accession>A0A4R2KEV5</accession>
<dbReference type="GO" id="GO:0003700">
    <property type="term" value="F:DNA-binding transcription factor activity"/>
    <property type="evidence" value="ECO:0007669"/>
    <property type="project" value="TreeGrafter"/>
</dbReference>
<dbReference type="InterPro" id="IPR036271">
    <property type="entry name" value="Tet_transcr_reg_TetR-rel_C_sf"/>
</dbReference>
<organism evidence="6 7">
    <name type="scientific">Actinocrispum wychmicini</name>
    <dbReference type="NCBI Taxonomy" id="1213861"/>
    <lineage>
        <taxon>Bacteria</taxon>
        <taxon>Bacillati</taxon>
        <taxon>Actinomycetota</taxon>
        <taxon>Actinomycetes</taxon>
        <taxon>Pseudonocardiales</taxon>
        <taxon>Pseudonocardiaceae</taxon>
        <taxon>Actinocrispum</taxon>
    </lineage>
</organism>
<evidence type="ECO:0000313" key="6">
    <source>
        <dbReference type="EMBL" id="TCO65085.1"/>
    </source>
</evidence>
<dbReference type="EMBL" id="SLWS01000001">
    <property type="protein sequence ID" value="TCO65085.1"/>
    <property type="molecule type" value="Genomic_DNA"/>
</dbReference>
<dbReference type="AlphaFoldDB" id="A0A4R2KEV5"/>
<keyword evidence="1" id="KW-0805">Transcription regulation</keyword>
<dbReference type="InterPro" id="IPR001647">
    <property type="entry name" value="HTH_TetR"/>
</dbReference>
<dbReference type="Pfam" id="PF00440">
    <property type="entry name" value="TetR_N"/>
    <property type="match status" value="1"/>
</dbReference>
<dbReference type="Proteomes" id="UP000295680">
    <property type="component" value="Unassembled WGS sequence"/>
</dbReference>
<sequence length="186" mass="19845">MSTESARPQRADARRNRARVLAVAQQVFEAEGLGVTVDDVARRAGVGVGTVYRHFPTKEALFEAIVAARVAQLAQDAKALAAADDPGAAFFDFFEMMIKKVALNKAFGEALSAAGRDLSEISRTSGQMVQEAQALLLKRAQDAGAVRADLTPAELKAVVVGIVTMERHLDGEPGRLTKIVLSALRT</sequence>
<dbReference type="PANTHER" id="PTHR30055:SF234">
    <property type="entry name" value="HTH-TYPE TRANSCRIPTIONAL REGULATOR BETI"/>
    <property type="match status" value="1"/>
</dbReference>
<name>A0A4R2KEV5_9PSEU</name>
<evidence type="ECO:0000256" key="1">
    <source>
        <dbReference type="ARBA" id="ARBA00023015"/>
    </source>
</evidence>
<keyword evidence="2 4" id="KW-0238">DNA-binding</keyword>
<dbReference type="RefSeq" id="WP_132111262.1">
    <property type="nucleotide sequence ID" value="NZ_SLWS01000001.1"/>
</dbReference>
<dbReference type="PROSITE" id="PS01081">
    <property type="entry name" value="HTH_TETR_1"/>
    <property type="match status" value="1"/>
</dbReference>
<dbReference type="InterPro" id="IPR050109">
    <property type="entry name" value="HTH-type_TetR-like_transc_reg"/>
</dbReference>
<dbReference type="SUPFAM" id="SSF46689">
    <property type="entry name" value="Homeodomain-like"/>
    <property type="match status" value="1"/>
</dbReference>
<reference evidence="6 7" key="1">
    <citation type="submission" date="2019-03" db="EMBL/GenBank/DDBJ databases">
        <title>Genomic Encyclopedia of Type Strains, Phase IV (KMG-IV): sequencing the most valuable type-strain genomes for metagenomic binning, comparative biology and taxonomic classification.</title>
        <authorList>
            <person name="Goeker M."/>
        </authorList>
    </citation>
    <scope>NUCLEOTIDE SEQUENCE [LARGE SCALE GENOMIC DNA]</scope>
    <source>
        <strain evidence="6 7">DSM 45934</strain>
    </source>
</reference>
<gene>
    <name evidence="6" type="ORF">EV192_101869</name>
</gene>
<dbReference type="Pfam" id="PF21597">
    <property type="entry name" value="TetR_C_43"/>
    <property type="match status" value="1"/>
</dbReference>
<dbReference type="InterPro" id="IPR049445">
    <property type="entry name" value="TetR_SbtR-like_C"/>
</dbReference>
<dbReference type="SUPFAM" id="SSF48498">
    <property type="entry name" value="Tetracyclin repressor-like, C-terminal domain"/>
    <property type="match status" value="1"/>
</dbReference>
<dbReference type="PANTHER" id="PTHR30055">
    <property type="entry name" value="HTH-TYPE TRANSCRIPTIONAL REGULATOR RUTR"/>
    <property type="match status" value="1"/>
</dbReference>
<proteinExistence type="predicted"/>
<dbReference type="PROSITE" id="PS50977">
    <property type="entry name" value="HTH_TETR_2"/>
    <property type="match status" value="1"/>
</dbReference>
<dbReference type="InterPro" id="IPR023772">
    <property type="entry name" value="DNA-bd_HTH_TetR-type_CS"/>
</dbReference>
<dbReference type="GO" id="GO:0000976">
    <property type="term" value="F:transcription cis-regulatory region binding"/>
    <property type="evidence" value="ECO:0007669"/>
    <property type="project" value="TreeGrafter"/>
</dbReference>
<dbReference type="PRINTS" id="PR00455">
    <property type="entry name" value="HTHTETR"/>
</dbReference>